<proteinExistence type="predicted"/>
<dbReference type="Proteomes" id="UP000298656">
    <property type="component" value="Chromosome 1"/>
</dbReference>
<reference evidence="1 2" key="1">
    <citation type="submission" date="2019-05" db="EMBL/GenBank/DDBJ databases">
        <title>Burkholderia sp. DHOD12, isolated from subtropical forest soil.</title>
        <authorList>
            <person name="Gao Z.-H."/>
            <person name="Qiu L.-H."/>
        </authorList>
    </citation>
    <scope>NUCLEOTIDE SEQUENCE [LARGE SCALE GENOMIC DNA]</scope>
    <source>
        <strain evidence="1 2">DHOD12</strain>
    </source>
</reference>
<dbReference type="OrthoDB" id="9102789at2"/>
<protein>
    <submittedName>
        <fullName evidence="1">Uncharacterized protein</fullName>
    </submittedName>
</protein>
<name>A0A4P8IN56_9BURK</name>
<accession>A0A4P8IN56</accession>
<evidence type="ECO:0000313" key="1">
    <source>
        <dbReference type="EMBL" id="QCP48313.1"/>
    </source>
</evidence>
<dbReference type="AlphaFoldDB" id="A0A4P8IN56"/>
<gene>
    <name evidence="1" type="ORF">FAZ95_03405</name>
</gene>
<organism evidence="1 2">
    <name type="scientific">Trinickia violacea</name>
    <dbReference type="NCBI Taxonomy" id="2571746"/>
    <lineage>
        <taxon>Bacteria</taxon>
        <taxon>Pseudomonadati</taxon>
        <taxon>Pseudomonadota</taxon>
        <taxon>Betaproteobacteria</taxon>
        <taxon>Burkholderiales</taxon>
        <taxon>Burkholderiaceae</taxon>
        <taxon>Trinickia</taxon>
    </lineage>
</organism>
<sequence>MKLDDATFRLLRRLAPVLDDVLNAGEVEHADQAMDLASLAQLCLQLSDAYHDQHPDDTAQARLDALESQ</sequence>
<dbReference type="KEGG" id="tvl:FAZ95_03405"/>
<dbReference type="EMBL" id="CP040077">
    <property type="protein sequence ID" value="QCP48313.1"/>
    <property type="molecule type" value="Genomic_DNA"/>
</dbReference>
<keyword evidence="2" id="KW-1185">Reference proteome</keyword>
<evidence type="ECO:0000313" key="2">
    <source>
        <dbReference type="Proteomes" id="UP000298656"/>
    </source>
</evidence>
<dbReference type="RefSeq" id="WP_137331155.1">
    <property type="nucleotide sequence ID" value="NZ_CP040077.1"/>
</dbReference>